<reference evidence="2" key="1">
    <citation type="submission" date="2016-10" db="EMBL/GenBank/DDBJ databases">
        <authorList>
            <person name="Varghese N."/>
            <person name="Submissions S."/>
        </authorList>
    </citation>
    <scope>NUCLEOTIDE SEQUENCE [LARGE SCALE GENOMIC DNA]</scope>
    <source>
        <strain evidence="2">DSM 217</strain>
    </source>
</reference>
<keyword evidence="2" id="KW-1185">Reference proteome</keyword>
<organism evidence="1 2">
    <name type="scientific">Thiocapsa roseopersicina</name>
    <dbReference type="NCBI Taxonomy" id="1058"/>
    <lineage>
        <taxon>Bacteria</taxon>
        <taxon>Pseudomonadati</taxon>
        <taxon>Pseudomonadota</taxon>
        <taxon>Gammaproteobacteria</taxon>
        <taxon>Chromatiales</taxon>
        <taxon>Chromatiaceae</taxon>
        <taxon>Thiocapsa</taxon>
    </lineage>
</organism>
<proteinExistence type="predicted"/>
<name>A0A1H3B6T6_THIRO</name>
<dbReference type="RefSeq" id="WP_093036243.1">
    <property type="nucleotide sequence ID" value="NZ_FNNZ01000023.1"/>
</dbReference>
<gene>
    <name evidence="1" type="ORF">SAMN05421783_12329</name>
</gene>
<evidence type="ECO:0008006" key="3">
    <source>
        <dbReference type="Google" id="ProtNLM"/>
    </source>
</evidence>
<evidence type="ECO:0000313" key="1">
    <source>
        <dbReference type="EMBL" id="SDX37740.1"/>
    </source>
</evidence>
<dbReference type="OrthoDB" id="6383290at2"/>
<dbReference type="Proteomes" id="UP000198816">
    <property type="component" value="Unassembled WGS sequence"/>
</dbReference>
<dbReference type="AlphaFoldDB" id="A0A1H3B6T6"/>
<dbReference type="EMBL" id="FNNZ01000023">
    <property type="protein sequence ID" value="SDX37740.1"/>
    <property type="molecule type" value="Genomic_DNA"/>
</dbReference>
<protein>
    <recommendedName>
        <fullName evidence="3">Plasmid-related protein</fullName>
    </recommendedName>
</protein>
<evidence type="ECO:0000313" key="2">
    <source>
        <dbReference type="Proteomes" id="UP000198816"/>
    </source>
</evidence>
<accession>A0A1H3B6T6</accession>
<sequence length="206" mass="22719">MPAPRGYSRPEFHVPVTLQSAHAHRVVGRSLIRVARALYGIDVVLHAIGDARQMEEVEGLVDGLLGAFAQRLDEEIARVETLKSANGIAAVPRYTNPSRVTFRISSPQLSQYANLIQALDRLTVGIDTLWLSGLFSNRQRADAVYTWRNELLSVGRRIVEIEARARDFARRQGKEEEIAAGDAAATSVVVLDEEGELEGDEEEVAT</sequence>